<evidence type="ECO:0000256" key="3">
    <source>
        <dbReference type="ARBA" id="ARBA00022843"/>
    </source>
</evidence>
<proteinExistence type="inferred from homology"/>
<dbReference type="GO" id="GO:0005634">
    <property type="term" value="C:nucleus"/>
    <property type="evidence" value="ECO:0007669"/>
    <property type="project" value="UniProtKB-SubCell"/>
</dbReference>
<organism evidence="7 8">
    <name type="scientific">Caenorhabditis tropicalis</name>
    <dbReference type="NCBI Taxonomy" id="1561998"/>
    <lineage>
        <taxon>Eukaryota</taxon>
        <taxon>Metazoa</taxon>
        <taxon>Ecdysozoa</taxon>
        <taxon>Nematoda</taxon>
        <taxon>Chromadorea</taxon>
        <taxon>Rhabditida</taxon>
        <taxon>Rhabditina</taxon>
        <taxon>Rhabditomorpha</taxon>
        <taxon>Rhabditoidea</taxon>
        <taxon>Rhabditidae</taxon>
        <taxon>Peloderinae</taxon>
        <taxon>Caenorhabditis</taxon>
    </lineage>
</organism>
<dbReference type="Proteomes" id="UP000095282">
    <property type="component" value="Unplaced"/>
</dbReference>
<evidence type="ECO:0000256" key="2">
    <source>
        <dbReference type="ARBA" id="ARBA00022499"/>
    </source>
</evidence>
<evidence type="ECO:0000256" key="6">
    <source>
        <dbReference type="SAM" id="MobiDB-lite"/>
    </source>
</evidence>
<dbReference type="PANTHER" id="PTHR32086:SF0">
    <property type="entry name" value="FANCONI ANEMIA GROUP D2 PROTEIN"/>
    <property type="match status" value="1"/>
</dbReference>
<dbReference type="GO" id="GO:1990918">
    <property type="term" value="P:double-strand break repair involved in meiotic recombination"/>
    <property type="evidence" value="ECO:0007669"/>
    <property type="project" value="TreeGrafter"/>
</dbReference>
<dbReference type="GO" id="GO:0070182">
    <property type="term" value="F:DNA polymerase binding"/>
    <property type="evidence" value="ECO:0007669"/>
    <property type="project" value="TreeGrafter"/>
</dbReference>
<dbReference type="WBParaSite" id="Csp11.Scaffold629.g9722.t1">
    <property type="protein sequence ID" value="Csp11.Scaffold629.g9722.t1"/>
    <property type="gene ID" value="Csp11.Scaffold629.g9722"/>
</dbReference>
<keyword evidence="2" id="KW-1017">Isopeptide bond</keyword>
<feature type="compositionally biased region" description="Acidic residues" evidence="6">
    <location>
        <begin position="395"/>
        <end position="407"/>
    </location>
</feature>
<name>A0A1I7UIQ8_9PELO</name>
<feature type="region of interest" description="Disordered" evidence="6">
    <location>
        <begin position="1"/>
        <end position="26"/>
    </location>
</feature>
<feature type="region of interest" description="Disordered" evidence="6">
    <location>
        <begin position="388"/>
        <end position="407"/>
    </location>
</feature>
<keyword evidence="4" id="KW-0539">Nucleus</keyword>
<dbReference type="GO" id="GO:0031573">
    <property type="term" value="P:mitotic intra-S DNA damage checkpoint signaling"/>
    <property type="evidence" value="ECO:0007669"/>
    <property type="project" value="TreeGrafter"/>
</dbReference>
<evidence type="ECO:0000313" key="8">
    <source>
        <dbReference type="WBParaSite" id="Csp11.Scaffold629.g9722.t1"/>
    </source>
</evidence>
<keyword evidence="3" id="KW-0832">Ubl conjugation</keyword>
<reference evidence="8" key="1">
    <citation type="submission" date="2016-11" db="UniProtKB">
        <authorList>
            <consortium name="WormBaseParasite"/>
        </authorList>
    </citation>
    <scope>IDENTIFICATION</scope>
</reference>
<evidence type="ECO:0000256" key="4">
    <source>
        <dbReference type="ARBA" id="ARBA00023242"/>
    </source>
</evidence>
<dbReference type="eggNOG" id="KOG4712">
    <property type="taxonomic scope" value="Eukaryota"/>
</dbReference>
<evidence type="ECO:0000313" key="7">
    <source>
        <dbReference type="Proteomes" id="UP000095282"/>
    </source>
</evidence>
<dbReference type="PANTHER" id="PTHR32086">
    <property type="entry name" value="FANCONI ANEMIA GROUP D2 PROTEIN"/>
    <property type="match status" value="1"/>
</dbReference>
<dbReference type="Pfam" id="PF14631">
    <property type="entry name" value="FancD2"/>
    <property type="match status" value="1"/>
</dbReference>
<dbReference type="GO" id="GO:0000793">
    <property type="term" value="C:condensed chromosome"/>
    <property type="evidence" value="ECO:0007669"/>
    <property type="project" value="TreeGrafter"/>
</dbReference>
<comment type="similarity">
    <text evidence="5">Belongs to the Fanconi anemia protein FANCD2 family.</text>
</comment>
<comment type="subcellular location">
    <subcellularLocation>
        <location evidence="1">Nucleus</location>
    </subcellularLocation>
</comment>
<dbReference type="InterPro" id="IPR029448">
    <property type="entry name" value="FANCD2"/>
</dbReference>
<keyword evidence="7" id="KW-1185">Reference proteome</keyword>
<protein>
    <submittedName>
        <fullName evidence="8">Nucleolar protein</fullName>
    </submittedName>
</protein>
<evidence type="ECO:0000256" key="5">
    <source>
        <dbReference type="ARBA" id="ARBA00093456"/>
    </source>
</evidence>
<accession>A0A1I7UIQ8</accession>
<evidence type="ECO:0000256" key="1">
    <source>
        <dbReference type="ARBA" id="ARBA00004123"/>
    </source>
</evidence>
<dbReference type="STRING" id="1561998.A0A1I7UIQ8"/>
<dbReference type="GO" id="GO:0036297">
    <property type="term" value="P:interstrand cross-link repair"/>
    <property type="evidence" value="ECO:0007669"/>
    <property type="project" value="TreeGrafter"/>
</dbReference>
<sequence>MSDDEFDSFDDGDPGNSVQPMDADDVDNRREYCRDLSIAMTQKLFGNPGNSTQIHMEYDDNAYVEPRNRFEKLLEEENVRIVRDQMDEDSDEFSVVFGGNLNHEELIRKMEKRLETERFDVFDEFEAACNHDQRTLALYMSPAKSRLGLHDTLFRVFLQIRSTQTKSFGLLLQKLDFLAKKTENESDLLLAQTCVAHMRHLSRLFEPQAVFNTIFEYDWKKWSPGVRNDLIAALPEIFTDISLQQLTALRLNQEIQETQGIPDLPSFQFQIIETLRLLRMDPKIGRQIRQNLCNLCMEVDVNCLPSLIAFALGSLVAGGGGGAKVEEEESLFHEMLRQLSRLLKIDVIRKKTNKSDALIIEIFSHFLKFLQLDKRGWKHLTTWISKKKETKETKEEEQDEEAEEEEAPATWLTTFDAFLIFSILPSADPGFSSAVNTKIQNIPTGFQPKFLKIVDLVIGCQRFATCHLSALIHVARHCFWSPDTAIRQMGVAMWKQLLVGMEKKERVKVFSELMKHFSQSESECESVLDVFFKVIKSTNSAVIMEFSTEIQRCIELIHTLSIPNIKRLFQVMILMSMPASKTSTKVEIDEIINRFLISVSEREKFLGVLALLMKIQVEMGKKHSENQETQIREGIQRIEEAVRSSTLLRAAFYEHFRSVIHQHKRIEEIRFLVEWSQCLLTRFKEEFFVSPESQDSQGSQNSVDPEWILKPDPQRLQEIAPMFQLILEMQVLKMRWKEEEEVSSSYDICVIKDLNFAFEATLPAGEEEIPTERDQRLDHLFFLIQWTRTVLNAFLAQTSTDFLSKDEVTQLATRKFKIMIEAEKKLSAGMVATWHVPNLTFGQVVTIEMAKQKKKGTKRRSDETIVNQTTTPDELLLEAEEEEETPNVTCQLKTHFVQLKLRPLVHIMQLAENKRSCLKYLCGELQTVFDHLIRQKKKTPPMLAARLHATSPTDRFYHGDSMTVWSCVKKATDRVWGIVELVFEFFSNLPAEPNYKMQKDLEELGEKALKLIHCVLSWMRRRKRKPERLLAKYALAYLKKDWSKVDECWSKGTRFTNAVKDILQHYINLRKESDQLRAIQWILTNKVVQLVPENDRRISCVFSQASEDDLLGKEDQKAQFYCISKATFQVIFKTLFGSLNARCLKYDMSLTAAKNQAIEDEATLELWETASSCFLILCLLLRINKIRTTAALTTAIREGKQFLINVSKKSSFIFLMDNITKGTNFEENCRRVEKILSAVQQGNRVLQSIGTYAKTHKCVHLLKKFPELRAESENCLRVIHSAMVKNECLNAFTVGLVKSRSIDGEIITDQPDTPMDSDED</sequence>
<dbReference type="GO" id="GO:0007129">
    <property type="term" value="P:homologous chromosome pairing at meiosis"/>
    <property type="evidence" value="ECO:0007669"/>
    <property type="project" value="TreeGrafter"/>
</dbReference>
<feature type="compositionally biased region" description="Acidic residues" evidence="6">
    <location>
        <begin position="1"/>
        <end position="13"/>
    </location>
</feature>